<evidence type="ECO:0000313" key="9">
    <source>
        <dbReference type="EMBL" id="NYI92633.1"/>
    </source>
</evidence>
<dbReference type="InterPro" id="IPR003838">
    <property type="entry name" value="ABC3_permease_C"/>
</dbReference>
<evidence type="ECO:0000256" key="5">
    <source>
        <dbReference type="ARBA" id="ARBA00023136"/>
    </source>
</evidence>
<organism evidence="9 10">
    <name type="scientific">Amycolatopsis endophytica</name>
    <dbReference type="NCBI Taxonomy" id="860233"/>
    <lineage>
        <taxon>Bacteria</taxon>
        <taxon>Bacillati</taxon>
        <taxon>Actinomycetota</taxon>
        <taxon>Actinomycetes</taxon>
        <taxon>Pseudonocardiales</taxon>
        <taxon>Pseudonocardiaceae</taxon>
        <taxon>Amycolatopsis</taxon>
    </lineage>
</organism>
<evidence type="ECO:0000256" key="2">
    <source>
        <dbReference type="ARBA" id="ARBA00022475"/>
    </source>
</evidence>
<dbReference type="Pfam" id="PF02687">
    <property type="entry name" value="FtsX"/>
    <property type="match status" value="2"/>
</dbReference>
<keyword evidence="3 7" id="KW-0812">Transmembrane</keyword>
<dbReference type="PANTHER" id="PTHR30572:SF4">
    <property type="entry name" value="ABC TRANSPORTER PERMEASE YTRF"/>
    <property type="match status" value="1"/>
</dbReference>
<feature type="transmembrane region" description="Helical" evidence="7">
    <location>
        <begin position="579"/>
        <end position="604"/>
    </location>
</feature>
<comment type="similarity">
    <text evidence="6">Belongs to the ABC-4 integral membrane protein family.</text>
</comment>
<evidence type="ECO:0000256" key="1">
    <source>
        <dbReference type="ARBA" id="ARBA00004651"/>
    </source>
</evidence>
<sequence length="619" mass="62943">MLRLSWNTFTDRWPLFLGAVLTVCLGVALVQSSLLILVSAATAGGEVAEAVTLLALTLGISAFLAVFIVSSTFAFTVAQRRRDLALLRLVGGGRGQVRRLLLSEALLLGVIGTVTGVPLGLLVMRSQAWLLRTLGFVPGEFTPRWQDWILGVSAGIGLAVAVAGVLAASRRAAKVRPLEALRETGEATRVMTGTRWFFGALFLAGATAMAIVSAFVPADGAIALAINTALAAAVALTALSPMVVPLAGRLAGLVLRGPLGRLAEANLRDGVRRSASTAAPLIVLVALLVAQAGALATIAAGARNEQQADLRGDLVVTTTGPADLDVPGVVSVSAQTRLPIAITTRTDEGDGEVDTETEQGVATVVDPAAYAGAHVRGPQSGSLADLTGATIAVGPGFRPVGSTVTARIGDRELDLRIVAVLPETLGGGAEFLLPRDIVPAGLLASAPTESIVRLGPGAEPAALAAHGEVTTVDEWLDRAGAEQQETSTGIMTVIMGLAGLYALIAVINAVVIAATDRRREFAVARVTGLTRGQVVRSAVLESGAVTAIGLVLGGLAASVTLIGISSATGRITGQAVLVVPWGLVAVIVLGAFAVVGATSTWTALSATRPNPVSLTGAAE</sequence>
<evidence type="ECO:0000256" key="7">
    <source>
        <dbReference type="SAM" id="Phobius"/>
    </source>
</evidence>
<accession>A0A853BB71</accession>
<keyword evidence="4 7" id="KW-1133">Transmembrane helix</keyword>
<proteinExistence type="inferred from homology"/>
<reference evidence="9 10" key="1">
    <citation type="submission" date="2020-07" db="EMBL/GenBank/DDBJ databases">
        <title>Sequencing the genomes of 1000 actinobacteria strains.</title>
        <authorList>
            <person name="Klenk H.-P."/>
        </authorList>
    </citation>
    <scope>NUCLEOTIDE SEQUENCE [LARGE SCALE GENOMIC DNA]</scope>
    <source>
        <strain evidence="9 10">DSM 104006</strain>
    </source>
</reference>
<feature type="transmembrane region" description="Helical" evidence="7">
    <location>
        <begin position="544"/>
        <end position="567"/>
    </location>
</feature>
<dbReference type="GO" id="GO:0022857">
    <property type="term" value="F:transmembrane transporter activity"/>
    <property type="evidence" value="ECO:0007669"/>
    <property type="project" value="TreeGrafter"/>
</dbReference>
<evidence type="ECO:0000313" key="10">
    <source>
        <dbReference type="Proteomes" id="UP000549616"/>
    </source>
</evidence>
<keyword evidence="5 7" id="KW-0472">Membrane</keyword>
<dbReference type="RefSeq" id="WP_179776947.1">
    <property type="nucleotide sequence ID" value="NZ_JACCFK010000002.1"/>
</dbReference>
<evidence type="ECO:0000256" key="6">
    <source>
        <dbReference type="ARBA" id="ARBA00038076"/>
    </source>
</evidence>
<protein>
    <submittedName>
        <fullName evidence="9">Putative ABC transport system permease protein</fullName>
    </submittedName>
</protein>
<feature type="transmembrane region" description="Helical" evidence="7">
    <location>
        <begin position="99"/>
        <end position="124"/>
    </location>
</feature>
<gene>
    <name evidence="9" type="ORF">HNR02_006008</name>
</gene>
<comment type="subcellular location">
    <subcellularLocation>
        <location evidence="1">Cell membrane</location>
        <topology evidence="1">Multi-pass membrane protein</topology>
    </subcellularLocation>
</comment>
<name>A0A853BB71_9PSEU</name>
<feature type="domain" description="ABC3 transporter permease C-terminal" evidence="8">
    <location>
        <begin position="493"/>
        <end position="611"/>
    </location>
</feature>
<dbReference type="PANTHER" id="PTHR30572">
    <property type="entry name" value="MEMBRANE COMPONENT OF TRANSPORTER-RELATED"/>
    <property type="match status" value="1"/>
</dbReference>
<dbReference type="AlphaFoldDB" id="A0A853BB71"/>
<dbReference type="GO" id="GO:0005886">
    <property type="term" value="C:plasma membrane"/>
    <property type="evidence" value="ECO:0007669"/>
    <property type="project" value="UniProtKB-SubCell"/>
</dbReference>
<evidence type="ECO:0000259" key="8">
    <source>
        <dbReference type="Pfam" id="PF02687"/>
    </source>
</evidence>
<keyword evidence="10" id="KW-1185">Reference proteome</keyword>
<keyword evidence="2" id="KW-1003">Cell membrane</keyword>
<evidence type="ECO:0000256" key="4">
    <source>
        <dbReference type="ARBA" id="ARBA00022989"/>
    </source>
</evidence>
<feature type="transmembrane region" description="Helical" evidence="7">
    <location>
        <begin position="493"/>
        <end position="515"/>
    </location>
</feature>
<feature type="transmembrane region" description="Helical" evidence="7">
    <location>
        <begin position="148"/>
        <end position="168"/>
    </location>
</feature>
<feature type="transmembrane region" description="Helical" evidence="7">
    <location>
        <begin position="53"/>
        <end position="78"/>
    </location>
</feature>
<dbReference type="Proteomes" id="UP000549616">
    <property type="component" value="Unassembled WGS sequence"/>
</dbReference>
<feature type="transmembrane region" description="Helical" evidence="7">
    <location>
        <begin position="278"/>
        <end position="302"/>
    </location>
</feature>
<dbReference type="InterPro" id="IPR050250">
    <property type="entry name" value="Macrolide_Exporter_MacB"/>
</dbReference>
<feature type="transmembrane region" description="Helical" evidence="7">
    <location>
        <begin position="222"/>
        <end position="247"/>
    </location>
</feature>
<evidence type="ECO:0000256" key="3">
    <source>
        <dbReference type="ARBA" id="ARBA00022692"/>
    </source>
</evidence>
<feature type="domain" description="ABC3 transporter permease C-terminal" evidence="8">
    <location>
        <begin position="58"/>
        <end position="175"/>
    </location>
</feature>
<feature type="transmembrane region" description="Helical" evidence="7">
    <location>
        <begin position="196"/>
        <end position="216"/>
    </location>
</feature>
<comment type="caution">
    <text evidence="9">The sequence shown here is derived from an EMBL/GenBank/DDBJ whole genome shotgun (WGS) entry which is preliminary data.</text>
</comment>
<dbReference type="EMBL" id="JACCFK010000002">
    <property type="protein sequence ID" value="NYI92633.1"/>
    <property type="molecule type" value="Genomic_DNA"/>
</dbReference>